<name>A0AAW0X0H9_CHEQU</name>
<evidence type="ECO:0000313" key="4">
    <source>
        <dbReference type="Proteomes" id="UP001445076"/>
    </source>
</evidence>
<dbReference type="InterPro" id="IPR002126">
    <property type="entry name" value="Cadherin-like_dom"/>
</dbReference>
<feature type="non-terminal residue" evidence="3">
    <location>
        <position position="1"/>
    </location>
</feature>
<reference evidence="3 4" key="1">
    <citation type="journal article" date="2024" name="BMC Genomics">
        <title>Genome assembly of redclaw crayfish (Cherax quadricarinatus) provides insights into its immune adaptation and hypoxia tolerance.</title>
        <authorList>
            <person name="Liu Z."/>
            <person name="Zheng J."/>
            <person name="Li H."/>
            <person name="Fang K."/>
            <person name="Wang S."/>
            <person name="He J."/>
            <person name="Zhou D."/>
            <person name="Weng S."/>
            <person name="Chi M."/>
            <person name="Gu Z."/>
            <person name="He J."/>
            <person name="Li F."/>
            <person name="Wang M."/>
        </authorList>
    </citation>
    <scope>NUCLEOTIDE SEQUENCE [LARGE SCALE GENOMIC DNA]</scope>
    <source>
        <strain evidence="3">ZL_2023a</strain>
    </source>
</reference>
<dbReference type="EMBL" id="JARKIK010000055">
    <property type="protein sequence ID" value="KAK8733013.1"/>
    <property type="molecule type" value="Genomic_DNA"/>
</dbReference>
<evidence type="ECO:0000256" key="1">
    <source>
        <dbReference type="PROSITE-ProRule" id="PRU00043"/>
    </source>
</evidence>
<comment type="caution">
    <text evidence="3">The sequence shown here is derived from an EMBL/GenBank/DDBJ whole genome shotgun (WGS) entry which is preliminary data.</text>
</comment>
<dbReference type="GO" id="GO:0005509">
    <property type="term" value="F:calcium ion binding"/>
    <property type="evidence" value="ECO:0007669"/>
    <property type="project" value="UniProtKB-UniRule"/>
</dbReference>
<dbReference type="GO" id="GO:0007156">
    <property type="term" value="P:homophilic cell adhesion via plasma membrane adhesion molecules"/>
    <property type="evidence" value="ECO:0007669"/>
    <property type="project" value="InterPro"/>
</dbReference>
<evidence type="ECO:0000313" key="3">
    <source>
        <dbReference type="EMBL" id="KAK8733013.1"/>
    </source>
</evidence>
<dbReference type="Proteomes" id="UP001445076">
    <property type="component" value="Unassembled WGS sequence"/>
</dbReference>
<dbReference type="AlphaFoldDB" id="A0AAW0X0H9"/>
<dbReference type="PROSITE" id="PS50268">
    <property type="entry name" value="CADHERIN_2"/>
    <property type="match status" value="1"/>
</dbReference>
<dbReference type="CDD" id="cd11304">
    <property type="entry name" value="Cadherin_repeat"/>
    <property type="match status" value="1"/>
</dbReference>
<keyword evidence="4" id="KW-1185">Reference proteome</keyword>
<keyword evidence="1" id="KW-0106">Calcium</keyword>
<organism evidence="3 4">
    <name type="scientific">Cherax quadricarinatus</name>
    <name type="common">Australian red claw crayfish</name>
    <dbReference type="NCBI Taxonomy" id="27406"/>
    <lineage>
        <taxon>Eukaryota</taxon>
        <taxon>Metazoa</taxon>
        <taxon>Ecdysozoa</taxon>
        <taxon>Arthropoda</taxon>
        <taxon>Crustacea</taxon>
        <taxon>Multicrustacea</taxon>
        <taxon>Malacostraca</taxon>
        <taxon>Eumalacostraca</taxon>
        <taxon>Eucarida</taxon>
        <taxon>Decapoda</taxon>
        <taxon>Pleocyemata</taxon>
        <taxon>Astacidea</taxon>
        <taxon>Parastacoidea</taxon>
        <taxon>Parastacidae</taxon>
        <taxon>Cherax</taxon>
    </lineage>
</organism>
<dbReference type="Gene3D" id="2.60.40.60">
    <property type="entry name" value="Cadherins"/>
    <property type="match status" value="1"/>
</dbReference>
<gene>
    <name evidence="3" type="ORF">OTU49_006705</name>
</gene>
<accession>A0AAW0X0H9</accession>
<proteinExistence type="predicted"/>
<dbReference type="GO" id="GO:0016020">
    <property type="term" value="C:membrane"/>
    <property type="evidence" value="ECO:0007669"/>
    <property type="project" value="InterPro"/>
</dbReference>
<feature type="domain" description="Cadherin" evidence="2">
    <location>
        <begin position="3"/>
        <end position="122"/>
    </location>
</feature>
<evidence type="ECO:0000259" key="2">
    <source>
        <dbReference type="PROSITE" id="PS50268"/>
    </source>
</evidence>
<protein>
    <recommendedName>
        <fullName evidence="2">Cadherin domain-containing protein</fullName>
    </recommendedName>
</protein>
<sequence length="315" mass="33988">GVVYQAVAEDEDLGLTCPLGPGINTRCPCATIHYTIYDSNKEVHSLFDIHDSSGLISLRPGAHLEPGRQYNVEIVASSTNDSTREPDHPMFDVQVLTVVIHRDDTLQDLLHQDMLPDAVPLVKKVVINDMNVADGVKEKDQEPRLQLEANDHYSTGGDTSNKDDHLYHGMSYNFDNDRSKNFGQYQSAGLNDYDSSAGVSLTEPETLDRKKRYAPGPANTVGSANLTLTKTTAPLDPLKPGNTVGYRLDIALPVLTTGIDLVVEIFVMDAVSGITPFALCDVTIIAIGSKISNSSGGALTPASVPINNLLNPNFG</sequence>
<feature type="non-terminal residue" evidence="3">
    <location>
        <position position="315"/>
    </location>
</feature>